<feature type="domain" description="M23ase beta-sheet core" evidence="8">
    <location>
        <begin position="242"/>
        <end position="338"/>
    </location>
</feature>
<dbReference type="RefSeq" id="WP_128986534.1">
    <property type="nucleotide sequence ID" value="NZ_PDJZ01000006.1"/>
</dbReference>
<dbReference type="Pfam" id="PF18059">
    <property type="entry name" value="Csd3_N"/>
    <property type="match status" value="1"/>
</dbReference>
<feature type="domain" description="Csd3-like second N-terminal" evidence="10">
    <location>
        <begin position="135"/>
        <end position="228"/>
    </location>
</feature>
<keyword evidence="6" id="KW-0862">Zinc</keyword>
<name>A0A4Q0ZCS0_9BACT</name>
<dbReference type="Proteomes" id="UP000290870">
    <property type="component" value="Unassembled WGS sequence"/>
</dbReference>
<dbReference type="PANTHER" id="PTHR21666:SF288">
    <property type="entry name" value="CELL DIVISION PROTEIN YTFB"/>
    <property type="match status" value="1"/>
</dbReference>
<feature type="domain" description="Csd3 N-terminal" evidence="9">
    <location>
        <begin position="23"/>
        <end position="105"/>
    </location>
</feature>
<evidence type="ECO:0000256" key="2">
    <source>
        <dbReference type="ARBA" id="ARBA00004196"/>
    </source>
</evidence>
<evidence type="ECO:0000259" key="10">
    <source>
        <dbReference type="Pfam" id="PF19425"/>
    </source>
</evidence>
<dbReference type="SUPFAM" id="SSF51261">
    <property type="entry name" value="Duplicated hybrid motif"/>
    <property type="match status" value="1"/>
</dbReference>
<dbReference type="GO" id="GO:0046872">
    <property type="term" value="F:metal ion binding"/>
    <property type="evidence" value="ECO:0007669"/>
    <property type="project" value="UniProtKB-KW"/>
</dbReference>
<dbReference type="InterPro" id="IPR045834">
    <property type="entry name" value="Csd3_N2"/>
</dbReference>
<organism evidence="11 12">
    <name type="scientific">Arcobacter cloacae</name>
    <dbReference type="NCBI Taxonomy" id="1054034"/>
    <lineage>
        <taxon>Bacteria</taxon>
        <taxon>Pseudomonadati</taxon>
        <taxon>Campylobacterota</taxon>
        <taxon>Epsilonproteobacteria</taxon>
        <taxon>Campylobacterales</taxon>
        <taxon>Arcobacteraceae</taxon>
        <taxon>Arcobacter</taxon>
    </lineage>
</organism>
<dbReference type="Gene3D" id="3.10.450.350">
    <property type="match status" value="1"/>
</dbReference>
<dbReference type="GO" id="GO:0006508">
    <property type="term" value="P:proteolysis"/>
    <property type="evidence" value="ECO:0007669"/>
    <property type="project" value="UniProtKB-KW"/>
</dbReference>
<evidence type="ECO:0000313" key="12">
    <source>
        <dbReference type="Proteomes" id="UP000290870"/>
    </source>
</evidence>
<keyword evidence="3" id="KW-0645">Protease</keyword>
<evidence type="ECO:0000256" key="4">
    <source>
        <dbReference type="ARBA" id="ARBA00022723"/>
    </source>
</evidence>
<evidence type="ECO:0000256" key="6">
    <source>
        <dbReference type="ARBA" id="ARBA00022833"/>
    </source>
</evidence>
<keyword evidence="4" id="KW-0479">Metal-binding</keyword>
<comment type="caution">
    <text evidence="11">The sequence shown here is derived from an EMBL/GenBank/DDBJ whole genome shotgun (WGS) entry which is preliminary data.</text>
</comment>
<keyword evidence="7" id="KW-0482">Metalloprotease</keyword>
<sequence length="396" mass="45333">MKKIILSIIIFINFLYSAQVEELLWPRGESFLTFLDKHKIPQKLYFDLEKEDKELCSEITADGRFYLYTEDDGSLNQVLIPVSDDIQLHVYKDSNNEYKFQTLPINYTEKTELIAIQITESVSHDILKATGDVTLAAVLKSLFQDNSVNFRKMQKGDFVALEYTQKSYLGRPHGLPDLKSAMVQISGKPYYRFKNQKDDKYYDEKGIGFTKTYFFQIPLSYTRISSVFTNKRWHPVLKRYRAHLGTDFAAPTGRNIYAAGDGRIEFVGNKGGYGKTIIINHQNGYKTLYAHQNAFAKGIRQGKNIKKGEHIGYVGNTGLSSGPHLHLGLYRNGTAIDPLTVINKPKLEGLDPKDKKTFLANTQNIINKFETEIKNENRTLPLKFDRTTDRSEINIL</sequence>
<dbReference type="InterPro" id="IPR011055">
    <property type="entry name" value="Dup_hybrid_motif"/>
</dbReference>
<dbReference type="CDD" id="cd12797">
    <property type="entry name" value="M23_peptidase"/>
    <property type="match status" value="1"/>
</dbReference>
<keyword evidence="5" id="KW-0378">Hydrolase</keyword>
<dbReference type="InterPro" id="IPR040653">
    <property type="entry name" value="Csd3_N"/>
</dbReference>
<dbReference type="GO" id="GO:0004222">
    <property type="term" value="F:metalloendopeptidase activity"/>
    <property type="evidence" value="ECO:0007669"/>
    <property type="project" value="TreeGrafter"/>
</dbReference>
<evidence type="ECO:0000256" key="1">
    <source>
        <dbReference type="ARBA" id="ARBA00001947"/>
    </source>
</evidence>
<evidence type="ECO:0000313" key="11">
    <source>
        <dbReference type="EMBL" id="RXJ84103.1"/>
    </source>
</evidence>
<dbReference type="InterPro" id="IPR050570">
    <property type="entry name" value="Cell_wall_metabolism_enzyme"/>
</dbReference>
<evidence type="ECO:0000256" key="5">
    <source>
        <dbReference type="ARBA" id="ARBA00022801"/>
    </source>
</evidence>
<dbReference type="Pfam" id="PF01551">
    <property type="entry name" value="Peptidase_M23"/>
    <property type="match status" value="1"/>
</dbReference>
<accession>A0A4Q0ZCS0</accession>
<dbReference type="Gene3D" id="2.70.70.10">
    <property type="entry name" value="Glucose Permease (Domain IIA)"/>
    <property type="match status" value="1"/>
</dbReference>
<dbReference type="Pfam" id="PF19425">
    <property type="entry name" value="Csd3_N2"/>
    <property type="match status" value="1"/>
</dbReference>
<evidence type="ECO:0000259" key="9">
    <source>
        <dbReference type="Pfam" id="PF18059"/>
    </source>
</evidence>
<evidence type="ECO:0000256" key="7">
    <source>
        <dbReference type="ARBA" id="ARBA00023049"/>
    </source>
</evidence>
<reference evidence="11 12" key="1">
    <citation type="submission" date="2017-10" db="EMBL/GenBank/DDBJ databases">
        <title>Genomics of the genus Arcobacter.</title>
        <authorList>
            <person name="Perez-Cataluna A."/>
            <person name="Figueras M.J."/>
        </authorList>
    </citation>
    <scope>NUCLEOTIDE SEQUENCE [LARGE SCALE GENOMIC DNA]</scope>
    <source>
        <strain evidence="11 12">F26</strain>
    </source>
</reference>
<dbReference type="InterPro" id="IPR016047">
    <property type="entry name" value="M23ase_b-sheet_dom"/>
</dbReference>
<comment type="cofactor">
    <cofactor evidence="1">
        <name>Zn(2+)</name>
        <dbReference type="ChEBI" id="CHEBI:29105"/>
    </cofactor>
</comment>
<protein>
    <submittedName>
        <fullName evidence="11">Peptidase M24</fullName>
    </submittedName>
</protein>
<dbReference type="EMBL" id="PDJZ01000006">
    <property type="protein sequence ID" value="RXJ84103.1"/>
    <property type="molecule type" value="Genomic_DNA"/>
</dbReference>
<dbReference type="PANTHER" id="PTHR21666">
    <property type="entry name" value="PEPTIDASE-RELATED"/>
    <property type="match status" value="1"/>
</dbReference>
<dbReference type="GO" id="GO:0030313">
    <property type="term" value="C:cell envelope"/>
    <property type="evidence" value="ECO:0007669"/>
    <property type="project" value="UniProtKB-SubCell"/>
</dbReference>
<dbReference type="OrthoDB" id="9815245at2"/>
<evidence type="ECO:0000256" key="3">
    <source>
        <dbReference type="ARBA" id="ARBA00022670"/>
    </source>
</evidence>
<evidence type="ECO:0000259" key="8">
    <source>
        <dbReference type="Pfam" id="PF01551"/>
    </source>
</evidence>
<dbReference type="AlphaFoldDB" id="A0A4Q0ZCS0"/>
<comment type="subcellular location">
    <subcellularLocation>
        <location evidence="2">Cell envelope</location>
    </subcellularLocation>
</comment>
<proteinExistence type="predicted"/>
<gene>
    <name evidence="11" type="ORF">CRU90_06805</name>
</gene>